<feature type="region of interest" description="Disordered" evidence="11">
    <location>
        <begin position="1"/>
        <end position="42"/>
    </location>
</feature>
<evidence type="ECO:0000256" key="11">
    <source>
        <dbReference type="SAM" id="MobiDB-lite"/>
    </source>
</evidence>
<dbReference type="InterPro" id="IPR014001">
    <property type="entry name" value="Helicase_ATP-bd"/>
</dbReference>
<dbReference type="Gene3D" id="3.40.50.300">
    <property type="entry name" value="P-loop containing nucleotide triphosphate hydrolases"/>
    <property type="match status" value="2"/>
</dbReference>
<dbReference type="GO" id="GO:0005524">
    <property type="term" value="F:ATP binding"/>
    <property type="evidence" value="ECO:0007669"/>
    <property type="project" value="UniProtKB-KW"/>
</dbReference>
<organism evidence="13 14">
    <name type="scientific">Cellulomonas aerilata</name>
    <dbReference type="NCBI Taxonomy" id="515326"/>
    <lineage>
        <taxon>Bacteria</taxon>
        <taxon>Bacillati</taxon>
        <taxon>Actinomycetota</taxon>
        <taxon>Actinomycetes</taxon>
        <taxon>Micrococcales</taxon>
        <taxon>Cellulomonadaceae</taxon>
        <taxon>Cellulomonas</taxon>
    </lineage>
</organism>
<dbReference type="InterPro" id="IPR006555">
    <property type="entry name" value="ATP-dep_Helicase_C"/>
</dbReference>
<evidence type="ECO:0000256" key="7">
    <source>
        <dbReference type="ARBA" id="ARBA00044969"/>
    </source>
</evidence>
<dbReference type="GO" id="GO:0006139">
    <property type="term" value="P:nucleobase-containing compound metabolic process"/>
    <property type="evidence" value="ECO:0007669"/>
    <property type="project" value="InterPro"/>
</dbReference>
<accession>A0A512DGL5</accession>
<feature type="domain" description="Helicase ATP-binding" evidence="12">
    <location>
        <begin position="55"/>
        <end position="367"/>
    </location>
</feature>
<evidence type="ECO:0000313" key="13">
    <source>
        <dbReference type="EMBL" id="GEO35582.1"/>
    </source>
</evidence>
<evidence type="ECO:0000256" key="2">
    <source>
        <dbReference type="ARBA" id="ARBA00022741"/>
    </source>
</evidence>
<evidence type="ECO:0000256" key="8">
    <source>
        <dbReference type="ARBA" id="ARBA00048954"/>
    </source>
</evidence>
<evidence type="ECO:0000256" key="10">
    <source>
        <dbReference type="ARBA" id="ARBA00079061"/>
    </source>
</evidence>
<keyword evidence="4" id="KW-0347">Helicase</keyword>
<dbReference type="SMART" id="SM00487">
    <property type="entry name" value="DEXDc"/>
    <property type="match status" value="1"/>
</dbReference>
<sequence>MSPGWVAAPGGRSPADYAGAVSVTSPKPAPAGQAAGDAPPAERQQVAAEVDTLLDLAVGRLGGARRDGQHAMARAVAEAIGTGEHLLVQAGTGTGKSLGYLVPAVRHAVREDERVVVSTATLALQRQVVTRDLPLVADAVAPRLPRAPRIALLKGWHNYVCLQKVSGGYPTEDPSALFALPVDAHGEHAGAADHPAADDGAGSGRGDRVGDLGAQVLRLREWAEETGTGDRDDLVPGVSDRAWRQVSVTSLECLGPRCHMIEECFPNRARNLAKEADVVVTNHAMLGIAASGAPGVLPEHDVLVVDEAHELTDRVTAQATVDLSVASVEHAARLARRHGGVPTTDLDAASVALGAVLAELPEGRFRDGLPDAAVLAVGAVRDAARGLLTVLKPDGAPAQAAAEGGMKMAASAMLALFEIADRMSGDAARSGRDVLWCSRGDDGSGGFRGSGMSRLHAAPLAVNGLIRTHLLAGRSAVMTSATLSLGGTFVPVARSLGLERPARRDAADAEPLAGAAAAGAGVVPAAALAEQPTAPSGLPDAGPRAAGTADAGTADGGTPDGESPGETAGAASTSATRADEERAWRGLDVGSPFDYRRQGILYIASRLPAPGREPTTDAQLDEIAALVTAAGGRTLGLFSSRRAATAAAEAMRERLDVPVLVQGDDQLPTLVRQFAEDPATCLFGTLSLWQGVDVPGAACQLVLIDRIPFPRPDDPVRSARSEAVQASGGNGFMQVAATHAALLLAQGAGRLIRSTQDRGVVAVLDPRLATARYGDFLARSLPDFWRTTDRAAVLSALERLAALA</sequence>
<keyword evidence="2" id="KW-0547">Nucleotide-binding</keyword>
<feature type="compositionally biased region" description="Low complexity" evidence="11">
    <location>
        <begin position="30"/>
        <end position="41"/>
    </location>
</feature>
<dbReference type="SUPFAM" id="SSF52540">
    <property type="entry name" value="P-loop containing nucleoside triphosphate hydrolases"/>
    <property type="match status" value="1"/>
</dbReference>
<feature type="region of interest" description="Disordered" evidence="11">
    <location>
        <begin position="532"/>
        <end position="583"/>
    </location>
</feature>
<evidence type="ECO:0000256" key="9">
    <source>
        <dbReference type="ARBA" id="ARBA00073590"/>
    </source>
</evidence>
<feature type="region of interest" description="Disordered" evidence="11">
    <location>
        <begin position="188"/>
        <end position="207"/>
    </location>
</feature>
<dbReference type="SMART" id="SM00491">
    <property type="entry name" value="HELICc2"/>
    <property type="match status" value="1"/>
</dbReference>
<feature type="compositionally biased region" description="Low complexity" evidence="11">
    <location>
        <begin position="539"/>
        <end position="553"/>
    </location>
</feature>
<keyword evidence="3" id="KW-0378">Hydrolase</keyword>
<dbReference type="InterPro" id="IPR045028">
    <property type="entry name" value="DinG/Rad3-like"/>
</dbReference>
<dbReference type="InterPro" id="IPR027417">
    <property type="entry name" value="P-loop_NTPase"/>
</dbReference>
<reference evidence="13 14" key="1">
    <citation type="submission" date="2019-07" db="EMBL/GenBank/DDBJ databases">
        <title>Whole genome shotgun sequence of Cellulomonas aerilata NBRC 106308.</title>
        <authorList>
            <person name="Hosoyama A."/>
            <person name="Uohara A."/>
            <person name="Ohji S."/>
            <person name="Ichikawa N."/>
        </authorList>
    </citation>
    <scope>NUCLEOTIDE SEQUENCE [LARGE SCALE GENOMIC DNA]</scope>
    <source>
        <strain evidence="13 14">NBRC 106308</strain>
    </source>
</reference>
<proteinExistence type="inferred from homology"/>
<evidence type="ECO:0000256" key="4">
    <source>
        <dbReference type="ARBA" id="ARBA00022806"/>
    </source>
</evidence>
<evidence type="ECO:0000313" key="14">
    <source>
        <dbReference type="Proteomes" id="UP000321181"/>
    </source>
</evidence>
<comment type="catalytic activity">
    <reaction evidence="8">
        <text>ATP + H2O = ADP + phosphate + H(+)</text>
        <dbReference type="Rhea" id="RHEA:13065"/>
        <dbReference type="ChEBI" id="CHEBI:15377"/>
        <dbReference type="ChEBI" id="CHEBI:15378"/>
        <dbReference type="ChEBI" id="CHEBI:30616"/>
        <dbReference type="ChEBI" id="CHEBI:43474"/>
        <dbReference type="ChEBI" id="CHEBI:456216"/>
        <dbReference type="EC" id="5.6.2.3"/>
    </reaction>
</comment>
<evidence type="ECO:0000259" key="12">
    <source>
        <dbReference type="PROSITE" id="PS51193"/>
    </source>
</evidence>
<dbReference type="PANTHER" id="PTHR11472:SF34">
    <property type="entry name" value="REGULATOR OF TELOMERE ELONGATION HELICASE 1"/>
    <property type="match status" value="1"/>
</dbReference>
<evidence type="ECO:0000256" key="3">
    <source>
        <dbReference type="ARBA" id="ARBA00022801"/>
    </source>
</evidence>
<dbReference type="InterPro" id="IPR014013">
    <property type="entry name" value="Helic_SF1/SF2_ATP-bd_DinG/Rad3"/>
</dbReference>
<dbReference type="FunFam" id="3.40.50.300:FF:000437">
    <property type="entry name" value="ATP-dependent DNA helicase DinG"/>
    <property type="match status" value="1"/>
</dbReference>
<keyword evidence="14" id="KW-1185">Reference proteome</keyword>
<dbReference type="EC" id="5.6.2.3" evidence="7"/>
<gene>
    <name evidence="13" type="ORF">CAE01nite_33070</name>
</gene>
<dbReference type="GO" id="GO:0043139">
    <property type="term" value="F:5'-3' DNA helicase activity"/>
    <property type="evidence" value="ECO:0007669"/>
    <property type="project" value="UniProtKB-EC"/>
</dbReference>
<dbReference type="GO" id="GO:0016818">
    <property type="term" value="F:hydrolase activity, acting on acid anhydrides, in phosphorus-containing anhydrides"/>
    <property type="evidence" value="ECO:0007669"/>
    <property type="project" value="InterPro"/>
</dbReference>
<evidence type="ECO:0000256" key="1">
    <source>
        <dbReference type="ARBA" id="ARBA00001966"/>
    </source>
</evidence>
<comment type="cofactor">
    <cofactor evidence="1">
        <name>[4Fe-4S] cluster</name>
        <dbReference type="ChEBI" id="CHEBI:49883"/>
    </cofactor>
</comment>
<dbReference type="Proteomes" id="UP000321181">
    <property type="component" value="Unassembled WGS sequence"/>
</dbReference>
<dbReference type="PANTHER" id="PTHR11472">
    <property type="entry name" value="DNA REPAIR DEAD HELICASE RAD3/XP-D SUBFAMILY MEMBER"/>
    <property type="match status" value="1"/>
</dbReference>
<dbReference type="EMBL" id="BJYY01000021">
    <property type="protein sequence ID" value="GEO35582.1"/>
    <property type="molecule type" value="Genomic_DNA"/>
</dbReference>
<name>A0A512DGL5_9CELL</name>
<dbReference type="GO" id="GO:0003676">
    <property type="term" value="F:nucleic acid binding"/>
    <property type="evidence" value="ECO:0007669"/>
    <property type="project" value="InterPro"/>
</dbReference>
<evidence type="ECO:0000256" key="5">
    <source>
        <dbReference type="ARBA" id="ARBA00022840"/>
    </source>
</evidence>
<comment type="similarity">
    <text evidence="6">Belongs to the helicase family. DinG subfamily.</text>
</comment>
<dbReference type="InterPro" id="IPR011545">
    <property type="entry name" value="DEAD/DEAH_box_helicase_dom"/>
</dbReference>
<dbReference type="PROSITE" id="PS51193">
    <property type="entry name" value="HELICASE_ATP_BIND_2"/>
    <property type="match status" value="1"/>
</dbReference>
<feature type="compositionally biased region" description="Low complexity" evidence="11">
    <location>
        <begin position="560"/>
        <end position="576"/>
    </location>
</feature>
<evidence type="ECO:0000256" key="6">
    <source>
        <dbReference type="ARBA" id="ARBA00038058"/>
    </source>
</evidence>
<comment type="caution">
    <text evidence="13">The sequence shown here is derived from an EMBL/GenBank/DDBJ whole genome shotgun (WGS) entry which is preliminary data.</text>
</comment>
<dbReference type="Pfam" id="PF13307">
    <property type="entry name" value="Helicase_C_2"/>
    <property type="match status" value="1"/>
</dbReference>
<dbReference type="AlphaFoldDB" id="A0A512DGL5"/>
<dbReference type="Pfam" id="PF00270">
    <property type="entry name" value="DEAD"/>
    <property type="match status" value="1"/>
</dbReference>
<feature type="compositionally biased region" description="Basic and acidic residues" evidence="11">
    <location>
        <begin position="188"/>
        <end position="197"/>
    </location>
</feature>
<keyword evidence="5" id="KW-0067">ATP-binding</keyword>
<protein>
    <recommendedName>
        <fullName evidence="9">ATP-dependent helicase DinG</fullName>
        <ecNumber evidence="7">5.6.2.3</ecNumber>
    </recommendedName>
    <alternativeName>
        <fullName evidence="10">DNA 5'-3' helicase DinG</fullName>
    </alternativeName>
</protein>